<organism evidence="2 3">
    <name type="scientific">Lingula anatina</name>
    <name type="common">Brachiopod</name>
    <name type="synonym">Lingula unguis</name>
    <dbReference type="NCBI Taxonomy" id="7574"/>
    <lineage>
        <taxon>Eukaryota</taxon>
        <taxon>Metazoa</taxon>
        <taxon>Spiralia</taxon>
        <taxon>Lophotrochozoa</taxon>
        <taxon>Brachiopoda</taxon>
        <taxon>Linguliformea</taxon>
        <taxon>Lingulata</taxon>
        <taxon>Lingulida</taxon>
        <taxon>Linguloidea</taxon>
        <taxon>Lingulidae</taxon>
        <taxon>Lingula</taxon>
    </lineage>
</organism>
<dbReference type="STRING" id="7574.A0A1S3J372"/>
<dbReference type="AlphaFoldDB" id="A0A1S3J372"/>
<feature type="domain" description="Fibrinogen C-terminal" evidence="1">
    <location>
        <begin position="83"/>
        <end position="298"/>
    </location>
</feature>
<dbReference type="InterPro" id="IPR050373">
    <property type="entry name" value="Fibrinogen_C-term_domain"/>
</dbReference>
<dbReference type="InterPro" id="IPR002181">
    <property type="entry name" value="Fibrinogen_a/b/g_C_dom"/>
</dbReference>
<dbReference type="GeneID" id="106169793"/>
<dbReference type="OrthoDB" id="159395at2759"/>
<dbReference type="KEGG" id="lak:106169793"/>
<dbReference type="SMART" id="SM00186">
    <property type="entry name" value="FBG"/>
    <property type="match status" value="1"/>
</dbReference>
<dbReference type="PANTHER" id="PTHR19143:SF185">
    <property type="entry name" value="ANGIOPOIETIN-RELATED PROTEIN 5"/>
    <property type="match status" value="1"/>
</dbReference>
<evidence type="ECO:0000313" key="2">
    <source>
        <dbReference type="Proteomes" id="UP000085678"/>
    </source>
</evidence>
<keyword evidence="2" id="KW-1185">Reference proteome</keyword>
<dbReference type="InterPro" id="IPR014716">
    <property type="entry name" value="Fibrinogen_a/b/g_C_1"/>
</dbReference>
<reference evidence="3" key="1">
    <citation type="submission" date="2025-08" db="UniProtKB">
        <authorList>
            <consortium name="RefSeq"/>
        </authorList>
    </citation>
    <scope>IDENTIFICATION</scope>
    <source>
        <tissue evidence="3">Gonads</tissue>
    </source>
</reference>
<dbReference type="Gene3D" id="3.90.215.10">
    <property type="entry name" value="Gamma Fibrinogen, chain A, domain 1"/>
    <property type="match status" value="1"/>
</dbReference>
<gene>
    <name evidence="3" type="primary">LOC106169793</name>
</gene>
<sequence>MAKNVLGDSKFSRFTKLNSDETSSLSPLVTLEVETKGACALQCHQDASCKVIAVGPATKFGVSCSLYSKYREIEGHIIYTDNTYFAKVASDCSDEPGYNGLMKISPPGFNGAPVTVWCSFGWTYIQRRTGPELNFDRTWDEYRAGFGFNQGDHWVGNELVHAITYGKSYRLKVRLDSYNNNTYYITYDDFYLESEDQNYALNLDPNTFVGSIGDSFAPNVGQPFTTLDRNNAGNSCVGTALGGWWYIGCGYVMLTARYPDDPYCASIPLKCFKYSGITNNNCDTGCLLRGSVMMIKPV</sequence>
<accession>A0A1S3J372</accession>
<dbReference type="InParanoid" id="A0A1S3J372"/>
<evidence type="ECO:0000313" key="3">
    <source>
        <dbReference type="RefSeq" id="XP_013404862.1"/>
    </source>
</evidence>
<proteinExistence type="predicted"/>
<dbReference type="PROSITE" id="PS51406">
    <property type="entry name" value="FIBRINOGEN_C_2"/>
    <property type="match status" value="1"/>
</dbReference>
<protein>
    <submittedName>
        <fullName evidence="3">Angiopoietin-related protein 1-like</fullName>
    </submittedName>
</protein>
<dbReference type="GO" id="GO:0005615">
    <property type="term" value="C:extracellular space"/>
    <property type="evidence" value="ECO:0007669"/>
    <property type="project" value="TreeGrafter"/>
</dbReference>
<name>A0A1S3J372_LINAN</name>
<dbReference type="PANTHER" id="PTHR19143">
    <property type="entry name" value="FIBRINOGEN/TENASCIN/ANGIOPOEITIN"/>
    <property type="match status" value="1"/>
</dbReference>
<dbReference type="Proteomes" id="UP000085678">
    <property type="component" value="Unplaced"/>
</dbReference>
<evidence type="ECO:0000259" key="1">
    <source>
        <dbReference type="PROSITE" id="PS51406"/>
    </source>
</evidence>
<dbReference type="InterPro" id="IPR036056">
    <property type="entry name" value="Fibrinogen-like_C"/>
</dbReference>
<dbReference type="RefSeq" id="XP_013404862.1">
    <property type="nucleotide sequence ID" value="XM_013549408.1"/>
</dbReference>
<dbReference type="Pfam" id="PF00147">
    <property type="entry name" value="Fibrinogen_C"/>
    <property type="match status" value="1"/>
</dbReference>
<dbReference type="SUPFAM" id="SSF56496">
    <property type="entry name" value="Fibrinogen C-terminal domain-like"/>
    <property type="match status" value="1"/>
</dbReference>